<sequence length="106" mass="11189">MDEISMMLNKTLILGLIALSALTGSAIAVSAPSYDIDTVYFSDAAKTNMVGESELYCTGKHDHWGQTTQYYTVEKFACGGAGPCSPIGCMSASIKSSGALKQSHLE</sequence>
<dbReference type="Pfam" id="PF19806">
    <property type="entry name" value="DUF6289"/>
    <property type="match status" value="1"/>
</dbReference>
<protein>
    <submittedName>
        <fullName evidence="1">DUF6289 family protein</fullName>
    </submittedName>
</protein>
<reference evidence="1 2" key="1">
    <citation type="submission" date="2022-06" db="EMBL/GenBank/DDBJ databases">
        <title>Dyella sp. Sa strain:Sa Genome sequencing.</title>
        <authorList>
            <person name="Park S."/>
        </authorList>
    </citation>
    <scope>NUCLEOTIDE SEQUENCE [LARGE SCALE GENOMIC DNA]</scope>
    <source>
        <strain evidence="1 2">Sa</strain>
    </source>
</reference>
<name>A0ABT1FBD4_9GAMM</name>
<dbReference type="Proteomes" id="UP001204615">
    <property type="component" value="Unassembled WGS sequence"/>
</dbReference>
<proteinExistence type="predicted"/>
<gene>
    <name evidence="1" type="ORF">NC595_11450</name>
</gene>
<dbReference type="RefSeq" id="WP_253566536.1">
    <property type="nucleotide sequence ID" value="NZ_JAMZEK010000002.1"/>
</dbReference>
<comment type="caution">
    <text evidence="1">The sequence shown here is derived from an EMBL/GenBank/DDBJ whole genome shotgun (WGS) entry which is preliminary data.</text>
</comment>
<evidence type="ECO:0000313" key="1">
    <source>
        <dbReference type="EMBL" id="MCP1374680.1"/>
    </source>
</evidence>
<dbReference type="InterPro" id="IPR046256">
    <property type="entry name" value="DUF6289"/>
</dbReference>
<accession>A0ABT1FBD4</accession>
<evidence type="ECO:0000313" key="2">
    <source>
        <dbReference type="Proteomes" id="UP001204615"/>
    </source>
</evidence>
<organism evidence="1 2">
    <name type="scientific">Dyella lutea</name>
    <dbReference type="NCBI Taxonomy" id="2950441"/>
    <lineage>
        <taxon>Bacteria</taxon>
        <taxon>Pseudomonadati</taxon>
        <taxon>Pseudomonadota</taxon>
        <taxon>Gammaproteobacteria</taxon>
        <taxon>Lysobacterales</taxon>
        <taxon>Rhodanobacteraceae</taxon>
        <taxon>Dyella</taxon>
    </lineage>
</organism>
<dbReference type="EMBL" id="JAMZEK010000002">
    <property type="protein sequence ID" value="MCP1374680.1"/>
    <property type="molecule type" value="Genomic_DNA"/>
</dbReference>
<keyword evidence="2" id="KW-1185">Reference proteome</keyword>